<name>A0ACD5YXE6_AVESA</name>
<reference evidence="1" key="2">
    <citation type="submission" date="2025-09" db="UniProtKB">
        <authorList>
            <consortium name="EnsemblPlants"/>
        </authorList>
    </citation>
    <scope>IDENTIFICATION</scope>
</reference>
<sequence>MIQSCTYTIEVKICGSGTKITGDFTFSWQIIEGTNTNMKDLPVCIAGIFSFPLWSEDSISLEYIGNISGKNISVSNDEECMKMYQCFDQNRSGHLIIKYSDPSDNVDVPCTPSNQTPSIAPPSQASNVNDEASLCLADTYLDNPHEKYEHVGVDEEDQYSIGSAGSDSDDEVGEKDIPSNEHIEDSSDDGEWVTEDARPDAIPEISYDQENPPMHVGAKYPNIEEFRLAIATYAIKKEFEFKVEKSEPTRFRAYCRGSKDCTWRIHVGRLDDQETMEVKVHME</sequence>
<evidence type="ECO:0000313" key="2">
    <source>
        <dbReference type="Proteomes" id="UP001732700"/>
    </source>
</evidence>
<dbReference type="EnsemblPlants" id="AVESA.00010b.r2.6AG1043510.1">
    <property type="protein sequence ID" value="AVESA.00010b.r2.6AG1043510.1.CDS"/>
    <property type="gene ID" value="AVESA.00010b.r2.6AG1043510"/>
</dbReference>
<organism evidence="1 2">
    <name type="scientific">Avena sativa</name>
    <name type="common">Oat</name>
    <dbReference type="NCBI Taxonomy" id="4498"/>
    <lineage>
        <taxon>Eukaryota</taxon>
        <taxon>Viridiplantae</taxon>
        <taxon>Streptophyta</taxon>
        <taxon>Embryophyta</taxon>
        <taxon>Tracheophyta</taxon>
        <taxon>Spermatophyta</taxon>
        <taxon>Magnoliopsida</taxon>
        <taxon>Liliopsida</taxon>
        <taxon>Poales</taxon>
        <taxon>Poaceae</taxon>
        <taxon>BOP clade</taxon>
        <taxon>Pooideae</taxon>
        <taxon>Poodae</taxon>
        <taxon>Poeae</taxon>
        <taxon>Poeae Chloroplast Group 1 (Aveneae type)</taxon>
        <taxon>Aveninae</taxon>
        <taxon>Avena</taxon>
    </lineage>
</organism>
<dbReference type="Proteomes" id="UP001732700">
    <property type="component" value="Chromosome 6A"/>
</dbReference>
<evidence type="ECO:0000313" key="1">
    <source>
        <dbReference type="EnsemblPlants" id="AVESA.00010b.r2.6AG1043510.1.CDS"/>
    </source>
</evidence>
<protein>
    <submittedName>
        <fullName evidence="1">Uncharacterized protein</fullName>
    </submittedName>
</protein>
<proteinExistence type="predicted"/>
<accession>A0ACD5YXE6</accession>
<keyword evidence="2" id="KW-1185">Reference proteome</keyword>
<reference evidence="1" key="1">
    <citation type="submission" date="2021-05" db="EMBL/GenBank/DDBJ databases">
        <authorList>
            <person name="Scholz U."/>
            <person name="Mascher M."/>
            <person name="Fiebig A."/>
        </authorList>
    </citation>
    <scope>NUCLEOTIDE SEQUENCE [LARGE SCALE GENOMIC DNA]</scope>
</reference>